<dbReference type="NCBIfam" id="TIGR01003">
    <property type="entry name" value="PTS_HPr_family"/>
    <property type="match status" value="1"/>
</dbReference>
<name>A0A655RKW5_VIBCL</name>
<dbReference type="PROSITE" id="PS51350">
    <property type="entry name" value="PTS_HPR_DOM"/>
    <property type="match status" value="1"/>
</dbReference>
<evidence type="ECO:0000256" key="1">
    <source>
        <dbReference type="ARBA" id="ARBA00003136"/>
    </source>
</evidence>
<evidence type="ECO:0000256" key="9">
    <source>
        <dbReference type="ARBA" id="ARBA00022683"/>
    </source>
</evidence>
<sequence length="417" mass="44609">MNDKVLLQLKTCSDTSHLAYRGRQELRMLELTTQDIQLQQNFANKQAAIQGLAHALTAKGLVAEGYAQGMLNREAQHSTYLGNGIAIPHGTTDTRELVKQTGVTAMHFPQGLDWGDGNLVYVAIGIAAKSDEHLGILKQLTRVLSADGVEQALQQAKTAQQIIAIIKGEAQLTADFDASLIQLQFPASDMVQMSAVAGGLLKNTGCAENEFVADLVTKAPTHLGRGLWLVASDRAVKRTGMSIVTTANHCEYEQQAVKALIAFSVCNDLHQPLLNTITQCVFEQKQDQLLQADVQQLLNLFSGNAEQTIAGETIAAETVAEPDSARAHTATFRIKNSHGLHARPGAMLVAEAKKFESNIRVSNLDGDGQVVNAKSLMKVIALGVKHNHQLQFTAEGPDAEAALQALGGAINAGLGEG</sequence>
<dbReference type="AlphaFoldDB" id="A0A655RKW5"/>
<dbReference type="FunFam" id="3.40.930.10:FF:000006">
    <property type="entry name" value="Fructose-specific PTS system IIA component"/>
    <property type="match status" value="1"/>
</dbReference>
<evidence type="ECO:0000313" key="11">
    <source>
        <dbReference type="EMBL" id="CSB01968.1"/>
    </source>
</evidence>
<dbReference type="FunFam" id="3.30.1340.10:FF:000005">
    <property type="entry name" value="Fructose-specific PTS system IIA component"/>
    <property type="match status" value="1"/>
</dbReference>
<proteinExistence type="predicted"/>
<dbReference type="InterPro" id="IPR002178">
    <property type="entry name" value="PTS_EIIA_type-2_dom"/>
</dbReference>
<dbReference type="InterPro" id="IPR001020">
    <property type="entry name" value="PTS_HPr_His_P_site"/>
</dbReference>
<evidence type="ECO:0000256" key="6">
    <source>
        <dbReference type="ARBA" id="ARBA00022553"/>
    </source>
</evidence>
<comment type="function">
    <text evidence="1">The phosphoenolpyruvate-dependent sugar phosphotransferase system (sugar PTS), a major carbohydrate active transport system, catalyzes the phosphorylation of incoming sugar substrates concomitantly with their translocation across the cell membrane. The enzyme II FruAB PTS system is involved in fructose transport.</text>
</comment>
<protein>
    <recommendedName>
        <fullName evidence="3">Multiphosphoryl transfer protein</fullName>
    </recommendedName>
</protein>
<dbReference type="GO" id="GO:0009401">
    <property type="term" value="P:phosphoenolpyruvate-dependent sugar phosphotransferase system"/>
    <property type="evidence" value="ECO:0007669"/>
    <property type="project" value="UniProtKB-KW"/>
</dbReference>
<dbReference type="PROSITE" id="PS51094">
    <property type="entry name" value="PTS_EIIA_TYPE_2"/>
    <property type="match status" value="1"/>
</dbReference>
<dbReference type="InterPro" id="IPR016152">
    <property type="entry name" value="PTrfase/Anion_transptr"/>
</dbReference>
<dbReference type="GO" id="GO:0016301">
    <property type="term" value="F:kinase activity"/>
    <property type="evidence" value="ECO:0007669"/>
    <property type="project" value="UniProtKB-KW"/>
</dbReference>
<dbReference type="Pfam" id="PF00359">
    <property type="entry name" value="PTS_EIIA_2"/>
    <property type="match status" value="1"/>
</dbReference>
<dbReference type="PROSITE" id="PS00589">
    <property type="entry name" value="PTS_HPR_SER"/>
    <property type="match status" value="1"/>
</dbReference>
<dbReference type="Pfam" id="PF00381">
    <property type="entry name" value="PTS-HPr"/>
    <property type="match status" value="1"/>
</dbReference>
<comment type="subcellular location">
    <subcellularLocation>
        <location evidence="2">Cytoplasm</location>
    </subcellularLocation>
</comment>
<keyword evidence="8" id="KW-0808">Transferase</keyword>
<keyword evidence="7" id="KW-0762">Sugar transport</keyword>
<dbReference type="Gene3D" id="3.30.1340.10">
    <property type="entry name" value="HPr-like"/>
    <property type="match status" value="1"/>
</dbReference>
<dbReference type="PROSITE" id="PS00372">
    <property type="entry name" value="PTS_EIIA_TYPE_2_HIS"/>
    <property type="match status" value="1"/>
</dbReference>
<dbReference type="GO" id="GO:0090563">
    <property type="term" value="F:protein-phosphocysteine-sugar phosphotransferase activity"/>
    <property type="evidence" value="ECO:0007669"/>
    <property type="project" value="TreeGrafter"/>
</dbReference>
<dbReference type="PROSITE" id="PS00369">
    <property type="entry name" value="PTS_HPR_HIS"/>
    <property type="match status" value="1"/>
</dbReference>
<dbReference type="GO" id="GO:0005886">
    <property type="term" value="C:plasma membrane"/>
    <property type="evidence" value="ECO:0007669"/>
    <property type="project" value="TreeGrafter"/>
</dbReference>
<accession>A0A655RKW5</accession>
<keyword evidence="10" id="KW-0418">Kinase</keyword>
<keyword evidence="4" id="KW-0813">Transport</keyword>
<evidence type="ECO:0000256" key="5">
    <source>
        <dbReference type="ARBA" id="ARBA00022490"/>
    </source>
</evidence>
<dbReference type="PRINTS" id="PR00107">
    <property type="entry name" value="PHOSPHOCPHPR"/>
</dbReference>
<dbReference type="Gene3D" id="3.40.930.10">
    <property type="entry name" value="Mannitol-specific EII, Chain A"/>
    <property type="match status" value="1"/>
</dbReference>
<evidence type="ECO:0000256" key="3">
    <source>
        <dbReference type="ARBA" id="ARBA00015565"/>
    </source>
</evidence>
<dbReference type="InterPro" id="IPR035895">
    <property type="entry name" value="HPr-like_sf"/>
</dbReference>
<dbReference type="PANTHER" id="PTHR30181:SF3">
    <property type="entry name" value="MULTIPHOSPHORYL TRANSFER PROTEIN"/>
    <property type="match status" value="1"/>
</dbReference>
<dbReference type="SUPFAM" id="SSF55594">
    <property type="entry name" value="HPr-like"/>
    <property type="match status" value="1"/>
</dbReference>
<dbReference type="CDD" id="cd00367">
    <property type="entry name" value="PTS-HPr_like"/>
    <property type="match status" value="1"/>
</dbReference>
<gene>
    <name evidence="11" type="primary">fruB</name>
    <name evidence="11" type="ORF">ERS013165_03089</name>
</gene>
<reference evidence="11 12" key="1">
    <citation type="submission" date="2015-07" db="EMBL/GenBank/DDBJ databases">
        <authorList>
            <consortium name="Pathogen Informatics"/>
        </authorList>
    </citation>
    <scope>NUCLEOTIDE SEQUENCE [LARGE SCALE GENOMIC DNA]</scope>
    <source>
        <strain evidence="11 12">A51</strain>
    </source>
</reference>
<keyword evidence="6" id="KW-0597">Phosphoprotein</keyword>
<evidence type="ECO:0000256" key="7">
    <source>
        <dbReference type="ARBA" id="ARBA00022597"/>
    </source>
</evidence>
<dbReference type="GO" id="GO:0005737">
    <property type="term" value="C:cytoplasm"/>
    <property type="evidence" value="ECO:0007669"/>
    <property type="project" value="UniProtKB-SubCell"/>
</dbReference>
<dbReference type="EMBL" id="CWOW01000019">
    <property type="protein sequence ID" value="CSB01968.1"/>
    <property type="molecule type" value="Genomic_DNA"/>
</dbReference>
<evidence type="ECO:0000256" key="8">
    <source>
        <dbReference type="ARBA" id="ARBA00022679"/>
    </source>
</evidence>
<dbReference type="SUPFAM" id="SSF55804">
    <property type="entry name" value="Phoshotransferase/anion transport protein"/>
    <property type="match status" value="2"/>
</dbReference>
<dbReference type="InterPro" id="IPR000032">
    <property type="entry name" value="HPr-like"/>
</dbReference>
<dbReference type="InterPro" id="IPR002114">
    <property type="entry name" value="PTS_HPr_Ser_P_site"/>
</dbReference>
<dbReference type="CDD" id="cd00211">
    <property type="entry name" value="PTS_IIA_fru"/>
    <property type="match status" value="1"/>
</dbReference>
<organism evidence="11 12">
    <name type="scientific">Vibrio cholerae</name>
    <dbReference type="NCBI Taxonomy" id="666"/>
    <lineage>
        <taxon>Bacteria</taxon>
        <taxon>Pseudomonadati</taxon>
        <taxon>Pseudomonadota</taxon>
        <taxon>Gammaproteobacteria</taxon>
        <taxon>Vibrionales</taxon>
        <taxon>Vibrionaceae</taxon>
        <taxon>Vibrio</taxon>
    </lineage>
</organism>
<dbReference type="Proteomes" id="UP000044806">
    <property type="component" value="Unassembled WGS sequence"/>
</dbReference>
<evidence type="ECO:0000256" key="4">
    <source>
        <dbReference type="ARBA" id="ARBA00022448"/>
    </source>
</evidence>
<dbReference type="NCBIfam" id="NF008319">
    <property type="entry name" value="PRK11109.1"/>
    <property type="match status" value="1"/>
</dbReference>
<dbReference type="InterPro" id="IPR050893">
    <property type="entry name" value="Sugar_PTS"/>
</dbReference>
<dbReference type="PANTHER" id="PTHR30181">
    <property type="entry name" value="MANNITOL PERMEASE IIC COMPONENT"/>
    <property type="match status" value="1"/>
</dbReference>
<keyword evidence="9" id="KW-0598">Phosphotransferase system</keyword>
<keyword evidence="5" id="KW-0963">Cytoplasm</keyword>
<evidence type="ECO:0000256" key="10">
    <source>
        <dbReference type="ARBA" id="ARBA00022777"/>
    </source>
</evidence>
<evidence type="ECO:0000256" key="2">
    <source>
        <dbReference type="ARBA" id="ARBA00004496"/>
    </source>
</evidence>
<evidence type="ECO:0000313" key="12">
    <source>
        <dbReference type="Proteomes" id="UP000044806"/>
    </source>
</evidence>